<dbReference type="Proteomes" id="UP000188268">
    <property type="component" value="Unassembled WGS sequence"/>
</dbReference>
<feature type="region of interest" description="Disordered" evidence="1">
    <location>
        <begin position="1"/>
        <end position="62"/>
    </location>
</feature>
<feature type="compositionally biased region" description="Acidic residues" evidence="1">
    <location>
        <begin position="13"/>
        <end position="23"/>
    </location>
</feature>
<dbReference type="Gramene" id="OMP12082">
    <property type="protein sequence ID" value="OMP12082"/>
    <property type="gene ID" value="CCACVL1_00137"/>
</dbReference>
<organism evidence="2 3">
    <name type="scientific">Corchorus capsularis</name>
    <name type="common">Jute</name>
    <dbReference type="NCBI Taxonomy" id="210143"/>
    <lineage>
        <taxon>Eukaryota</taxon>
        <taxon>Viridiplantae</taxon>
        <taxon>Streptophyta</taxon>
        <taxon>Embryophyta</taxon>
        <taxon>Tracheophyta</taxon>
        <taxon>Spermatophyta</taxon>
        <taxon>Magnoliopsida</taxon>
        <taxon>eudicotyledons</taxon>
        <taxon>Gunneridae</taxon>
        <taxon>Pentapetalae</taxon>
        <taxon>rosids</taxon>
        <taxon>malvids</taxon>
        <taxon>Malvales</taxon>
        <taxon>Malvaceae</taxon>
        <taxon>Grewioideae</taxon>
        <taxon>Apeibeae</taxon>
        <taxon>Corchorus</taxon>
    </lineage>
</organism>
<feature type="compositionally biased region" description="Basic and acidic residues" evidence="1">
    <location>
        <begin position="1"/>
        <end position="10"/>
    </location>
</feature>
<reference evidence="2 3" key="1">
    <citation type="submission" date="2013-09" db="EMBL/GenBank/DDBJ databases">
        <title>Corchorus capsularis genome sequencing.</title>
        <authorList>
            <person name="Alam M."/>
            <person name="Haque M.S."/>
            <person name="Islam M.S."/>
            <person name="Emdad E.M."/>
            <person name="Islam M.M."/>
            <person name="Ahmed B."/>
            <person name="Halim A."/>
            <person name="Hossen Q.M.M."/>
            <person name="Hossain M.Z."/>
            <person name="Ahmed R."/>
            <person name="Khan M.M."/>
            <person name="Islam R."/>
            <person name="Rashid M.M."/>
            <person name="Khan S.A."/>
            <person name="Rahman M.S."/>
            <person name="Alam M."/>
        </authorList>
    </citation>
    <scope>NUCLEOTIDE SEQUENCE [LARGE SCALE GENOMIC DNA]</scope>
    <source>
        <strain evidence="3">cv. CVL-1</strain>
        <tissue evidence="2">Whole seedling</tissue>
    </source>
</reference>
<protein>
    <submittedName>
        <fullName evidence="2">Uncharacterized protein</fullName>
    </submittedName>
</protein>
<evidence type="ECO:0000313" key="2">
    <source>
        <dbReference type="EMBL" id="OMP12082.1"/>
    </source>
</evidence>
<dbReference type="AlphaFoldDB" id="A0A1R3KYD3"/>
<name>A0A1R3KYD3_COCAP</name>
<dbReference type="OMA" id="KLCEEMM"/>
<dbReference type="OrthoDB" id="992872at2759"/>
<dbReference type="EMBL" id="AWWV01000451">
    <property type="protein sequence ID" value="OMP12082.1"/>
    <property type="molecule type" value="Genomic_DNA"/>
</dbReference>
<evidence type="ECO:0000256" key="1">
    <source>
        <dbReference type="SAM" id="MobiDB-lite"/>
    </source>
</evidence>
<sequence>MALTADRDQATESFDESIGEIDWEGNNGADSTPKVNNKEVRAKAKASSSSIATPQPRCHRKRKSALREVAEALGAIAEAIRKWSEGVPLGEVYEQVMSTEGYSEEVLVTAFDYLAQHENLARAFLIKNKRLKRIWIDNFLKK</sequence>
<comment type="caution">
    <text evidence="2">The sequence shown here is derived from an EMBL/GenBank/DDBJ whole genome shotgun (WGS) entry which is preliminary data.</text>
</comment>
<evidence type="ECO:0000313" key="3">
    <source>
        <dbReference type="Proteomes" id="UP000188268"/>
    </source>
</evidence>
<gene>
    <name evidence="2" type="ORF">CCACVL1_00137</name>
</gene>
<keyword evidence="3" id="KW-1185">Reference proteome</keyword>
<accession>A0A1R3KYD3</accession>
<proteinExistence type="predicted"/>